<accession>A0A414ZR02</accession>
<evidence type="ECO:0000313" key="1">
    <source>
        <dbReference type="EMBL" id="RHI25657.1"/>
    </source>
</evidence>
<organism evidence="1 2">
    <name type="scientific">Agathobacter rectalis</name>
    <dbReference type="NCBI Taxonomy" id="39491"/>
    <lineage>
        <taxon>Bacteria</taxon>
        <taxon>Bacillati</taxon>
        <taxon>Bacillota</taxon>
        <taxon>Clostridia</taxon>
        <taxon>Lachnospirales</taxon>
        <taxon>Lachnospiraceae</taxon>
        <taxon>Agathobacter</taxon>
    </lineage>
</organism>
<proteinExistence type="predicted"/>
<protein>
    <submittedName>
        <fullName evidence="1">Uncharacterized protein</fullName>
    </submittedName>
</protein>
<comment type="caution">
    <text evidence="1">The sequence shown here is derived from an EMBL/GenBank/DDBJ whole genome shotgun (WGS) entry which is preliminary data.</text>
</comment>
<dbReference type="EMBL" id="QRKN01000001">
    <property type="protein sequence ID" value="RHI25657.1"/>
    <property type="molecule type" value="Genomic_DNA"/>
</dbReference>
<dbReference type="AlphaFoldDB" id="A0A414ZR02"/>
<evidence type="ECO:0000313" key="2">
    <source>
        <dbReference type="Proteomes" id="UP000285865"/>
    </source>
</evidence>
<name>A0A414ZR02_9FIRM</name>
<reference evidence="1 2" key="1">
    <citation type="submission" date="2018-08" db="EMBL/GenBank/DDBJ databases">
        <title>A genome reference for cultivated species of the human gut microbiota.</title>
        <authorList>
            <person name="Zou Y."/>
            <person name="Xue W."/>
            <person name="Luo G."/>
        </authorList>
    </citation>
    <scope>NUCLEOTIDE SEQUENCE [LARGE SCALE GENOMIC DNA]</scope>
    <source>
        <strain evidence="1 2">AM16-11</strain>
    </source>
</reference>
<gene>
    <name evidence="1" type="ORF">DW172_02960</name>
</gene>
<dbReference type="RefSeq" id="WP_118257133.1">
    <property type="nucleotide sequence ID" value="NZ_QRKN01000001.1"/>
</dbReference>
<sequence>MKLINKYANSRYSKMNEYYCEITAELDKLAGLDPNGCWKHYVLCDYEDDCLPIRIPGGTLGSIEYDENKIITKIHVCTDYVVKTYPDDVNEQLQKFIGQKIEIGE</sequence>
<dbReference type="Proteomes" id="UP000285865">
    <property type="component" value="Unassembled WGS sequence"/>
</dbReference>